<sequence length="543" mass="62035">MLPKSTPAQTLSKIENKDKSYQLLIKSQTDMKFVIFLLCALFINIDGLKIFGILPFASKSHWLVGHEIIKSLVDAGHEATVLTAYPQKDKIRNYEEIDVSFIVDHFEKYEKFSPFDMAKMPKLLEIPILHNFGNALVELVMENQDVRNFIKTREKFDVCFLETFHGNALSGIFDHFDCIYVPYTSSSVLQWADVMTSNLSPSSYVVTPILPYAGKLNFAERFWNTLYIQIENVFYYTYHLPSQRALYNKYFPNARRTFDEMINGVPLIFLSSHNSVTGGRPNLPNMIEIGGIHIPKKKELPKNIQEFLDSAVDGAVVFTMGSIVKAEEFPEHIRVAFTNALGKIKQKVLWKYENETLPNKPDNMMISPWIPQRDILTHPNVKLFISHGGYLGTTEATQEGVPILGLPMYGDQGRNIAEIAYQERGLLLNIDDITEETILKSLTELLNNPKYKQNAEEVAKRFSDRVMTPQQQVVFWTEYIARHNGAPFLKSAGCDLSAIQFYSLDVYGLMLAILLVVFYIQIKILKLIFNKLTGRSGKKLKKN</sequence>
<dbReference type="PANTHER" id="PTHR48043">
    <property type="entry name" value="EG:EG0003.4 PROTEIN-RELATED"/>
    <property type="match status" value="1"/>
</dbReference>
<reference evidence="5" key="1">
    <citation type="submission" date="2022-01" db="EMBL/GenBank/DDBJ databases">
        <authorList>
            <person name="King R."/>
        </authorList>
    </citation>
    <scope>NUCLEOTIDE SEQUENCE</scope>
</reference>
<dbReference type="PANTHER" id="PTHR48043:SF159">
    <property type="entry name" value="EG:EG0003.4 PROTEIN-RELATED"/>
    <property type="match status" value="1"/>
</dbReference>
<dbReference type="InterPro" id="IPR050271">
    <property type="entry name" value="UDP-glycosyltransferase"/>
</dbReference>
<evidence type="ECO:0000256" key="2">
    <source>
        <dbReference type="ARBA" id="ARBA00022676"/>
    </source>
</evidence>
<protein>
    <recommendedName>
        <fullName evidence="7">Glucuronosyltransferase</fullName>
    </recommendedName>
</protein>
<keyword evidence="4" id="KW-0812">Transmembrane</keyword>
<organism evidence="5 6">
    <name type="scientific">Chironomus riparius</name>
    <dbReference type="NCBI Taxonomy" id="315576"/>
    <lineage>
        <taxon>Eukaryota</taxon>
        <taxon>Metazoa</taxon>
        <taxon>Ecdysozoa</taxon>
        <taxon>Arthropoda</taxon>
        <taxon>Hexapoda</taxon>
        <taxon>Insecta</taxon>
        <taxon>Pterygota</taxon>
        <taxon>Neoptera</taxon>
        <taxon>Endopterygota</taxon>
        <taxon>Diptera</taxon>
        <taxon>Nematocera</taxon>
        <taxon>Chironomoidea</taxon>
        <taxon>Chironomidae</taxon>
        <taxon>Chironominae</taxon>
        <taxon>Chironomus</taxon>
    </lineage>
</organism>
<dbReference type="EMBL" id="OU895879">
    <property type="protein sequence ID" value="CAH1727554.1"/>
    <property type="molecule type" value="Genomic_DNA"/>
</dbReference>
<proteinExistence type="inferred from homology"/>
<evidence type="ECO:0000313" key="5">
    <source>
        <dbReference type="EMBL" id="CAH1727554.1"/>
    </source>
</evidence>
<reference evidence="5" key="2">
    <citation type="submission" date="2022-10" db="EMBL/GenBank/DDBJ databases">
        <authorList>
            <consortium name="ENA_rothamsted_submissions"/>
            <consortium name="culmorum"/>
            <person name="King R."/>
        </authorList>
    </citation>
    <scope>NUCLEOTIDE SEQUENCE</scope>
</reference>
<gene>
    <name evidence="5" type="ORF">CHIRRI_LOCUS9803</name>
</gene>
<dbReference type="Gene3D" id="3.40.50.2000">
    <property type="entry name" value="Glycogen Phosphorylase B"/>
    <property type="match status" value="1"/>
</dbReference>
<dbReference type="Pfam" id="PF00201">
    <property type="entry name" value="UDPGT"/>
    <property type="match status" value="1"/>
</dbReference>
<dbReference type="FunFam" id="3.40.50.2000:FF:000050">
    <property type="entry name" value="UDP-glucuronosyltransferase"/>
    <property type="match status" value="1"/>
</dbReference>
<evidence type="ECO:0000256" key="3">
    <source>
        <dbReference type="ARBA" id="ARBA00022679"/>
    </source>
</evidence>
<feature type="transmembrane region" description="Helical" evidence="4">
    <location>
        <begin position="33"/>
        <end position="57"/>
    </location>
</feature>
<keyword evidence="4" id="KW-1133">Transmembrane helix</keyword>
<dbReference type="AlphaFoldDB" id="A0A9P0J5J6"/>
<evidence type="ECO:0000256" key="1">
    <source>
        <dbReference type="ARBA" id="ARBA00009995"/>
    </source>
</evidence>
<keyword evidence="3" id="KW-0808">Transferase</keyword>
<dbReference type="Proteomes" id="UP001153620">
    <property type="component" value="Chromosome 3"/>
</dbReference>
<name>A0A9P0J5J6_9DIPT</name>
<comment type="similarity">
    <text evidence="1">Belongs to the UDP-glycosyltransferase family.</text>
</comment>
<accession>A0A9P0J5J6</accession>
<dbReference type="GO" id="GO:0008194">
    <property type="term" value="F:UDP-glycosyltransferase activity"/>
    <property type="evidence" value="ECO:0007669"/>
    <property type="project" value="InterPro"/>
</dbReference>
<dbReference type="SUPFAM" id="SSF53756">
    <property type="entry name" value="UDP-Glycosyltransferase/glycogen phosphorylase"/>
    <property type="match status" value="1"/>
</dbReference>
<evidence type="ECO:0000313" key="6">
    <source>
        <dbReference type="Proteomes" id="UP001153620"/>
    </source>
</evidence>
<dbReference type="CDD" id="cd03784">
    <property type="entry name" value="GT1_Gtf-like"/>
    <property type="match status" value="1"/>
</dbReference>
<evidence type="ECO:0008006" key="7">
    <source>
        <dbReference type="Google" id="ProtNLM"/>
    </source>
</evidence>
<dbReference type="InterPro" id="IPR002213">
    <property type="entry name" value="UDP_glucos_trans"/>
</dbReference>
<evidence type="ECO:0000256" key="4">
    <source>
        <dbReference type="SAM" id="Phobius"/>
    </source>
</evidence>
<keyword evidence="4" id="KW-0472">Membrane</keyword>
<keyword evidence="2" id="KW-0328">Glycosyltransferase</keyword>
<feature type="transmembrane region" description="Helical" evidence="4">
    <location>
        <begin position="506"/>
        <end position="529"/>
    </location>
</feature>
<keyword evidence="6" id="KW-1185">Reference proteome</keyword>